<keyword evidence="3 9" id="KW-0349">Heme</keyword>
<dbReference type="Pfam" id="PF13442">
    <property type="entry name" value="Cytochrome_CBB3"/>
    <property type="match status" value="1"/>
</dbReference>
<evidence type="ECO:0000256" key="8">
    <source>
        <dbReference type="ARBA" id="ARBA00023136"/>
    </source>
</evidence>
<dbReference type="SUPFAM" id="SSF46626">
    <property type="entry name" value="Cytochrome c"/>
    <property type="match status" value="3"/>
</dbReference>
<dbReference type="InterPro" id="IPR051459">
    <property type="entry name" value="Cytochrome_c-type_DH"/>
</dbReference>
<keyword evidence="7 9" id="KW-0408">Iron</keyword>
<dbReference type="Proteomes" id="UP001237448">
    <property type="component" value="Unassembled WGS sequence"/>
</dbReference>
<gene>
    <name evidence="11" type="ORF">J3R73_002886</name>
</gene>
<name>A0ABU0FEQ2_9HYPH</name>
<dbReference type="Gene3D" id="1.10.760.10">
    <property type="entry name" value="Cytochrome c-like domain"/>
    <property type="match status" value="3"/>
</dbReference>
<dbReference type="PANTHER" id="PTHR35008">
    <property type="entry name" value="BLL4482 PROTEIN-RELATED"/>
    <property type="match status" value="1"/>
</dbReference>
<feature type="domain" description="Cytochrome c" evidence="10">
    <location>
        <begin position="328"/>
        <end position="415"/>
    </location>
</feature>
<comment type="subcellular location">
    <subcellularLocation>
        <location evidence="1">Cell membrane</location>
    </subcellularLocation>
</comment>
<dbReference type="EMBL" id="JAUSVK010000001">
    <property type="protein sequence ID" value="MDQ0393094.1"/>
    <property type="molecule type" value="Genomic_DNA"/>
</dbReference>
<evidence type="ECO:0000256" key="6">
    <source>
        <dbReference type="ARBA" id="ARBA00022737"/>
    </source>
</evidence>
<keyword evidence="2" id="KW-1003">Cell membrane</keyword>
<keyword evidence="4 9" id="KW-0479">Metal-binding</keyword>
<organism evidence="11 12">
    <name type="scientific">Labrys monachus</name>
    <dbReference type="NCBI Taxonomy" id="217067"/>
    <lineage>
        <taxon>Bacteria</taxon>
        <taxon>Pseudomonadati</taxon>
        <taxon>Pseudomonadota</taxon>
        <taxon>Alphaproteobacteria</taxon>
        <taxon>Hyphomicrobiales</taxon>
        <taxon>Xanthobacteraceae</taxon>
        <taxon>Labrys</taxon>
    </lineage>
</organism>
<dbReference type="PROSITE" id="PS51007">
    <property type="entry name" value="CYTC"/>
    <property type="match status" value="3"/>
</dbReference>
<evidence type="ECO:0000256" key="3">
    <source>
        <dbReference type="ARBA" id="ARBA00022617"/>
    </source>
</evidence>
<evidence type="ECO:0000259" key="10">
    <source>
        <dbReference type="PROSITE" id="PS51007"/>
    </source>
</evidence>
<dbReference type="Pfam" id="PF00034">
    <property type="entry name" value="Cytochrom_C"/>
    <property type="match status" value="2"/>
</dbReference>
<keyword evidence="8" id="KW-0472">Membrane</keyword>
<evidence type="ECO:0000313" key="12">
    <source>
        <dbReference type="Proteomes" id="UP001237448"/>
    </source>
</evidence>
<sequence length="435" mass="45270">MKRFALALLAIVLIAAAGASWFFFWPAPLEPVAASGAQPTGAALIARGEYLTRAADCAACHTAGGGTPFAGGLAFKLPFGTIYSPNITPDAETGIGNWSDAEFVRALRHGVGRHGEDLYPAFPYTAYALLSTDDMLAIKAYLFSLKPVSARAPADTLQFPYNQRYALRAWKLLYLPAQPFQPDPGKADAVNRGAYLVEALAHCGECHTPRNALFALDDSRKFAGALTQGWKAPDITSDKEGGLGGWSDDDLAAYLSTGHAQDHGTATGGMAEAVDLSLRHLTPEDIRSVVAYLRTVPPVAADSAGDIAVKPAAMAAASAYAPSAEEAKAGGLGLRIFQSACASCHGWDGGGHQTSYAALRGSRTVNDPAGTNLVNVVLGGARITTQQGSMFMPSFGKAYSDTEIAAVSNYVIAHFGGKAGMVSEAQVAAARANGG</sequence>
<evidence type="ECO:0000256" key="2">
    <source>
        <dbReference type="ARBA" id="ARBA00022475"/>
    </source>
</evidence>
<evidence type="ECO:0000256" key="1">
    <source>
        <dbReference type="ARBA" id="ARBA00004236"/>
    </source>
</evidence>
<keyword evidence="5" id="KW-0732">Signal</keyword>
<comment type="caution">
    <text evidence="11">The sequence shown here is derived from an EMBL/GenBank/DDBJ whole genome shotgun (WGS) entry which is preliminary data.</text>
</comment>
<proteinExistence type="predicted"/>
<dbReference type="InterPro" id="IPR036909">
    <property type="entry name" value="Cyt_c-like_dom_sf"/>
</dbReference>
<feature type="domain" description="Cytochrome c" evidence="10">
    <location>
        <begin position="43"/>
        <end position="146"/>
    </location>
</feature>
<dbReference type="RefSeq" id="WP_307427901.1">
    <property type="nucleotide sequence ID" value="NZ_JAUSVK010000001.1"/>
</dbReference>
<evidence type="ECO:0000256" key="5">
    <source>
        <dbReference type="ARBA" id="ARBA00022729"/>
    </source>
</evidence>
<evidence type="ECO:0000256" key="4">
    <source>
        <dbReference type="ARBA" id="ARBA00022723"/>
    </source>
</evidence>
<accession>A0ABU0FEQ2</accession>
<evidence type="ECO:0000256" key="9">
    <source>
        <dbReference type="PROSITE-ProRule" id="PRU00433"/>
    </source>
</evidence>
<evidence type="ECO:0000313" key="11">
    <source>
        <dbReference type="EMBL" id="MDQ0393094.1"/>
    </source>
</evidence>
<dbReference type="PANTHER" id="PTHR35008:SF8">
    <property type="entry name" value="ALCOHOL DEHYDROGENASE CYTOCHROME C SUBUNIT"/>
    <property type="match status" value="1"/>
</dbReference>
<feature type="domain" description="Cytochrome c" evidence="10">
    <location>
        <begin position="188"/>
        <end position="297"/>
    </location>
</feature>
<keyword evidence="6" id="KW-0677">Repeat</keyword>
<dbReference type="PIRSF" id="PIRSF000018">
    <property type="entry name" value="Mb_ADH_cyt_c"/>
    <property type="match status" value="1"/>
</dbReference>
<dbReference type="InterPro" id="IPR014353">
    <property type="entry name" value="Membr-bd_ADH_cyt_c"/>
</dbReference>
<protein>
    <submittedName>
        <fullName evidence="11">Mono/diheme cytochrome c family protein</fullName>
    </submittedName>
</protein>
<dbReference type="InterPro" id="IPR009056">
    <property type="entry name" value="Cyt_c-like_dom"/>
</dbReference>
<reference evidence="11 12" key="1">
    <citation type="submission" date="2023-07" db="EMBL/GenBank/DDBJ databases">
        <title>Genomic Encyclopedia of Type Strains, Phase IV (KMG-IV): sequencing the most valuable type-strain genomes for metagenomic binning, comparative biology and taxonomic classification.</title>
        <authorList>
            <person name="Goeker M."/>
        </authorList>
    </citation>
    <scope>NUCLEOTIDE SEQUENCE [LARGE SCALE GENOMIC DNA]</scope>
    <source>
        <strain evidence="11 12">DSM 5896</strain>
    </source>
</reference>
<keyword evidence="12" id="KW-1185">Reference proteome</keyword>
<evidence type="ECO:0000256" key="7">
    <source>
        <dbReference type="ARBA" id="ARBA00023004"/>
    </source>
</evidence>